<proteinExistence type="predicted"/>
<accession>A0A8X6SMH5</accession>
<protein>
    <submittedName>
        <fullName evidence="2">Uncharacterized protein</fullName>
    </submittedName>
</protein>
<dbReference type="Proteomes" id="UP000887159">
    <property type="component" value="Unassembled WGS sequence"/>
</dbReference>
<organism evidence="2 3">
    <name type="scientific">Trichonephila clavipes</name>
    <name type="common">Golden silk orbweaver</name>
    <name type="synonym">Nephila clavipes</name>
    <dbReference type="NCBI Taxonomy" id="2585209"/>
    <lineage>
        <taxon>Eukaryota</taxon>
        <taxon>Metazoa</taxon>
        <taxon>Ecdysozoa</taxon>
        <taxon>Arthropoda</taxon>
        <taxon>Chelicerata</taxon>
        <taxon>Arachnida</taxon>
        <taxon>Araneae</taxon>
        <taxon>Araneomorphae</taxon>
        <taxon>Entelegynae</taxon>
        <taxon>Araneoidea</taxon>
        <taxon>Nephilidae</taxon>
        <taxon>Trichonephila</taxon>
    </lineage>
</organism>
<dbReference type="EMBL" id="BMAU01021338">
    <property type="protein sequence ID" value="GFY16424.1"/>
    <property type="molecule type" value="Genomic_DNA"/>
</dbReference>
<reference evidence="2" key="1">
    <citation type="submission" date="2020-08" db="EMBL/GenBank/DDBJ databases">
        <title>Multicomponent nature underlies the extraordinary mechanical properties of spider dragline silk.</title>
        <authorList>
            <person name="Kono N."/>
            <person name="Nakamura H."/>
            <person name="Mori M."/>
            <person name="Yoshida Y."/>
            <person name="Ohtoshi R."/>
            <person name="Malay A.D."/>
            <person name="Moran D.A.P."/>
            <person name="Tomita M."/>
            <person name="Numata K."/>
            <person name="Arakawa K."/>
        </authorList>
    </citation>
    <scope>NUCLEOTIDE SEQUENCE</scope>
</reference>
<dbReference type="Gene3D" id="3.30.420.10">
    <property type="entry name" value="Ribonuclease H-like superfamily/Ribonuclease H"/>
    <property type="match status" value="1"/>
</dbReference>
<name>A0A8X6SMH5_TRICX</name>
<dbReference type="PANTHER" id="PTHR46060">
    <property type="entry name" value="MARINER MOS1 TRANSPOSASE-LIKE PROTEIN"/>
    <property type="match status" value="1"/>
</dbReference>
<dbReference type="AlphaFoldDB" id="A0A8X6SMH5"/>
<gene>
    <name evidence="2" type="primary">B7P43_G10842</name>
    <name evidence="2" type="ORF">TNCV_2350671</name>
</gene>
<evidence type="ECO:0000256" key="1">
    <source>
        <dbReference type="SAM" id="MobiDB-lite"/>
    </source>
</evidence>
<feature type="compositionally biased region" description="Basic residues" evidence="1">
    <location>
        <begin position="1"/>
        <end position="10"/>
    </location>
</feature>
<sequence>MSKQMVRRWSRPFSEGRQSVQDEERSGRPSFINDDLVELVWQRGIESEFGVNPILQSLSHEIVTKHLLFKNLSARWIPNTLTPEHKIYSLGAALTFLLRYHDDGDEVLDRIVTDDETWISHFTPEIKQQSMHWRDSGSLKGILLIDFLPHGETVKADHYFEALRIRRHTIQNKRRGMLTAELSSNIRPYNKMLRIILLISVGIVAANAIVCPHNYCDDVCCDDDIECSDDEILVEHGSFCGCCDVCRTIIREGKPCPLEFRGSPPTSQCEEGTTCKSTNKGRICVRNCYSK</sequence>
<dbReference type="InterPro" id="IPR036397">
    <property type="entry name" value="RNaseH_sf"/>
</dbReference>
<dbReference type="Pfam" id="PF01359">
    <property type="entry name" value="Transposase_1"/>
    <property type="match status" value="1"/>
</dbReference>
<dbReference type="InterPro" id="IPR001888">
    <property type="entry name" value="Transposase_1"/>
</dbReference>
<feature type="region of interest" description="Disordered" evidence="1">
    <location>
        <begin position="1"/>
        <end position="27"/>
    </location>
</feature>
<evidence type="ECO:0000313" key="3">
    <source>
        <dbReference type="Proteomes" id="UP000887159"/>
    </source>
</evidence>
<dbReference type="InterPro" id="IPR052709">
    <property type="entry name" value="Transposase-MT_Hybrid"/>
</dbReference>
<comment type="caution">
    <text evidence="2">The sequence shown here is derived from an EMBL/GenBank/DDBJ whole genome shotgun (WGS) entry which is preliminary data.</text>
</comment>
<dbReference type="GO" id="GO:0003676">
    <property type="term" value="F:nucleic acid binding"/>
    <property type="evidence" value="ECO:0007669"/>
    <property type="project" value="InterPro"/>
</dbReference>
<keyword evidence="3" id="KW-1185">Reference proteome</keyword>
<dbReference type="PANTHER" id="PTHR46060:SF1">
    <property type="entry name" value="MARINER MOS1 TRANSPOSASE-LIKE PROTEIN"/>
    <property type="match status" value="1"/>
</dbReference>
<evidence type="ECO:0000313" key="2">
    <source>
        <dbReference type="EMBL" id="GFY16424.1"/>
    </source>
</evidence>